<protein>
    <submittedName>
        <fullName evidence="1">Uncharacterized protein</fullName>
    </submittedName>
</protein>
<comment type="caution">
    <text evidence="1">The sequence shown here is derived from an EMBL/GenBank/DDBJ whole genome shotgun (WGS) entry which is preliminary data.</text>
</comment>
<dbReference type="EMBL" id="CM056741">
    <property type="protein sequence ID" value="KAJ8681853.1"/>
    <property type="molecule type" value="Genomic_DNA"/>
</dbReference>
<organism evidence="1 2">
    <name type="scientific">Eretmocerus hayati</name>
    <dbReference type="NCBI Taxonomy" id="131215"/>
    <lineage>
        <taxon>Eukaryota</taxon>
        <taxon>Metazoa</taxon>
        <taxon>Ecdysozoa</taxon>
        <taxon>Arthropoda</taxon>
        <taxon>Hexapoda</taxon>
        <taxon>Insecta</taxon>
        <taxon>Pterygota</taxon>
        <taxon>Neoptera</taxon>
        <taxon>Endopterygota</taxon>
        <taxon>Hymenoptera</taxon>
        <taxon>Apocrita</taxon>
        <taxon>Proctotrupomorpha</taxon>
        <taxon>Chalcidoidea</taxon>
        <taxon>Aphelinidae</taxon>
        <taxon>Aphelininae</taxon>
        <taxon>Eretmocerus</taxon>
    </lineage>
</organism>
<proteinExistence type="predicted"/>
<dbReference type="Proteomes" id="UP001239111">
    <property type="component" value="Chromosome 1"/>
</dbReference>
<accession>A0ACC2PFM4</accession>
<evidence type="ECO:0000313" key="1">
    <source>
        <dbReference type="EMBL" id="KAJ8681853.1"/>
    </source>
</evidence>
<keyword evidence="2" id="KW-1185">Reference proteome</keyword>
<sequence>MGDTPSGIDWVQLRKDMDATGGAYESNLDRIFRKCGENPLVPFGAAATTGALTYGLISFYRGKVKMQQNMMRLRVGAQAFTILVAVGGIFLTLPKEKRTFKDFVEAGEKKH</sequence>
<name>A0ACC2PFM4_9HYME</name>
<evidence type="ECO:0000313" key="2">
    <source>
        <dbReference type="Proteomes" id="UP001239111"/>
    </source>
</evidence>
<reference evidence="1" key="1">
    <citation type="submission" date="2023-04" db="EMBL/GenBank/DDBJ databases">
        <title>A chromosome-level genome assembly of the parasitoid wasp Eretmocerus hayati.</title>
        <authorList>
            <person name="Zhong Y."/>
            <person name="Liu S."/>
            <person name="Liu Y."/>
        </authorList>
    </citation>
    <scope>NUCLEOTIDE SEQUENCE</scope>
    <source>
        <strain evidence="1">ZJU_SS_LIU_2023</strain>
    </source>
</reference>
<gene>
    <name evidence="1" type="ORF">QAD02_017645</name>
</gene>